<dbReference type="EMBL" id="PDET01000020">
    <property type="protein sequence ID" value="PRD13308.1"/>
    <property type="molecule type" value="Genomic_DNA"/>
</dbReference>
<evidence type="ECO:0000313" key="7">
    <source>
        <dbReference type="Proteomes" id="UP000239181"/>
    </source>
</evidence>
<feature type="transmembrane region" description="Helical" evidence="4">
    <location>
        <begin position="303"/>
        <end position="323"/>
    </location>
</feature>
<feature type="transmembrane region" description="Helical" evidence="4">
    <location>
        <begin position="277"/>
        <end position="297"/>
    </location>
</feature>
<feature type="transmembrane region" description="Helical" evidence="4">
    <location>
        <begin position="217"/>
        <end position="239"/>
    </location>
</feature>
<dbReference type="RefSeq" id="WP_105594860.1">
    <property type="nucleotide sequence ID" value="NZ_PDET01000020.1"/>
</dbReference>
<feature type="domain" description="Major facilitator superfamily (MFS) profile" evidence="5">
    <location>
        <begin position="11"/>
        <end position="391"/>
    </location>
</feature>
<dbReference type="Proteomes" id="UP000239181">
    <property type="component" value="Unassembled WGS sequence"/>
</dbReference>
<dbReference type="OrthoDB" id="9815356at2"/>
<feature type="transmembrane region" description="Helical" evidence="4">
    <location>
        <begin position="80"/>
        <end position="99"/>
    </location>
</feature>
<keyword evidence="7" id="KW-1185">Reference proteome</keyword>
<evidence type="ECO:0000256" key="2">
    <source>
        <dbReference type="ARBA" id="ARBA00022989"/>
    </source>
</evidence>
<evidence type="ECO:0000256" key="1">
    <source>
        <dbReference type="ARBA" id="ARBA00022692"/>
    </source>
</evidence>
<dbReference type="AlphaFoldDB" id="A0A2S9I680"/>
<dbReference type="PROSITE" id="PS50850">
    <property type="entry name" value="MFS"/>
    <property type="match status" value="1"/>
</dbReference>
<dbReference type="CDD" id="cd17324">
    <property type="entry name" value="MFS_NepI_like"/>
    <property type="match status" value="1"/>
</dbReference>
<keyword evidence="3 4" id="KW-0472">Membrane</keyword>
<feature type="transmembrane region" description="Helical" evidence="4">
    <location>
        <begin position="368"/>
        <end position="387"/>
    </location>
</feature>
<dbReference type="Gene3D" id="1.20.1250.20">
    <property type="entry name" value="MFS general substrate transporter like domains"/>
    <property type="match status" value="1"/>
</dbReference>
<accession>A0A2S9I680</accession>
<dbReference type="PANTHER" id="PTHR42910:SF1">
    <property type="entry name" value="MAJOR FACILITATOR SUPERFAMILY (MFS) PROFILE DOMAIN-CONTAINING PROTEIN"/>
    <property type="match status" value="1"/>
</dbReference>
<reference evidence="6 7" key="1">
    <citation type="submission" date="2017-10" db="EMBL/GenBank/DDBJ databases">
        <title>Draft genome of two endophytic bacteria isolated from 'guarana' Paullinia cupana (Mart.) Ducke.</title>
        <authorList>
            <person name="Siqueira K.A."/>
            <person name="Liotti R.G."/>
            <person name="Mendes T.A."/>
            <person name="Soares M.A."/>
        </authorList>
    </citation>
    <scope>NUCLEOTIDE SEQUENCE [LARGE SCALE GENOMIC DNA]</scope>
    <source>
        <strain evidence="6 7">342</strain>
    </source>
</reference>
<evidence type="ECO:0000256" key="4">
    <source>
        <dbReference type="SAM" id="Phobius"/>
    </source>
</evidence>
<dbReference type="InterPro" id="IPR011701">
    <property type="entry name" value="MFS"/>
</dbReference>
<dbReference type="GO" id="GO:0022857">
    <property type="term" value="F:transmembrane transporter activity"/>
    <property type="evidence" value="ECO:0007669"/>
    <property type="project" value="InterPro"/>
</dbReference>
<proteinExistence type="predicted"/>
<evidence type="ECO:0000259" key="5">
    <source>
        <dbReference type="PROSITE" id="PS50850"/>
    </source>
</evidence>
<evidence type="ECO:0000256" key="3">
    <source>
        <dbReference type="ARBA" id="ARBA00023136"/>
    </source>
</evidence>
<organism evidence="6 7">
    <name type="scientific">Pantoea coffeiphila</name>
    <dbReference type="NCBI Taxonomy" id="1465635"/>
    <lineage>
        <taxon>Bacteria</taxon>
        <taxon>Pseudomonadati</taxon>
        <taxon>Pseudomonadota</taxon>
        <taxon>Gammaproteobacteria</taxon>
        <taxon>Enterobacterales</taxon>
        <taxon>Erwiniaceae</taxon>
        <taxon>Pantoea</taxon>
    </lineage>
</organism>
<gene>
    <name evidence="6" type="ORF">CQW29_21870</name>
</gene>
<keyword evidence="1 4" id="KW-0812">Transmembrane</keyword>
<feature type="transmembrane region" description="Helical" evidence="4">
    <location>
        <begin position="343"/>
        <end position="362"/>
    </location>
</feature>
<feature type="transmembrane region" description="Helical" evidence="4">
    <location>
        <begin position="245"/>
        <end position="265"/>
    </location>
</feature>
<dbReference type="SUPFAM" id="SSF103473">
    <property type="entry name" value="MFS general substrate transporter"/>
    <property type="match status" value="1"/>
</dbReference>
<protein>
    <submittedName>
        <fullName evidence="6">MFS transporter</fullName>
    </submittedName>
</protein>
<dbReference type="InterPro" id="IPR020846">
    <property type="entry name" value="MFS_dom"/>
</dbReference>
<feature type="transmembrane region" description="Helical" evidence="4">
    <location>
        <begin position="167"/>
        <end position="185"/>
    </location>
</feature>
<name>A0A2S9I680_9GAMM</name>
<dbReference type="Pfam" id="PF07690">
    <property type="entry name" value="MFS_1"/>
    <property type="match status" value="1"/>
</dbReference>
<comment type="caution">
    <text evidence="6">The sequence shown here is derived from an EMBL/GenBank/DDBJ whole genome shotgun (WGS) entry which is preliminary data.</text>
</comment>
<keyword evidence="2 4" id="KW-1133">Transmembrane helix</keyword>
<dbReference type="InterPro" id="IPR036259">
    <property type="entry name" value="MFS_trans_sf"/>
</dbReference>
<feature type="transmembrane region" description="Helical" evidence="4">
    <location>
        <begin position="12"/>
        <end position="33"/>
    </location>
</feature>
<dbReference type="PANTHER" id="PTHR42910">
    <property type="entry name" value="TRANSPORTER SCO4007-RELATED"/>
    <property type="match status" value="1"/>
</dbReference>
<sequence length="399" mass="41808">MKLRTENAGMSSGMILLFAVAVGVAVGNLYWAQPLLANIAAALNISQSAAGILITVTQLGYASGVFFLVPLGDTLNRNRLIPVVMAAASIALFGCGVAPGYTLLMLSLTAVGFLTISGQLLIPLAGDLATDDQRGHVIGSVTSGGLTGILLSRTVSGMLGDAMGWRSIYFLAGAVTLILSIILALRLPRERKTKAVGYGSLLLSIFTTVRSHRSVQITLVLGACCFSVFTMFWTSLTFLLSAAPYSYSTTQIGLIGFVGLAGALAARRAGKLHDKGWSVAATGAGLLLGIISLVIAGVSDGSIYLLLLAILLIDIAIQGINVLNSTRLFTIVPEARSRLNSAFVVSCFLGGSVGSMLAGILWQAGGWYLVTAGELILMAVALMFWIFNRSVLEFKQPVK</sequence>
<feature type="transmembrane region" description="Helical" evidence="4">
    <location>
        <begin position="45"/>
        <end position="68"/>
    </location>
</feature>
<evidence type="ECO:0000313" key="6">
    <source>
        <dbReference type="EMBL" id="PRD13308.1"/>
    </source>
</evidence>